<dbReference type="InterPro" id="IPR011547">
    <property type="entry name" value="SLC26A/SulP_dom"/>
</dbReference>
<dbReference type="PANTHER" id="PTHR11814">
    <property type="entry name" value="SULFATE TRANSPORTER"/>
    <property type="match status" value="1"/>
</dbReference>
<dbReference type="InterPro" id="IPR036513">
    <property type="entry name" value="STAS_dom_sf"/>
</dbReference>
<dbReference type="GO" id="GO:0055085">
    <property type="term" value="P:transmembrane transport"/>
    <property type="evidence" value="ECO:0007669"/>
    <property type="project" value="InterPro"/>
</dbReference>
<feature type="transmembrane region" description="Helical" evidence="5">
    <location>
        <begin position="313"/>
        <end position="332"/>
    </location>
</feature>
<dbReference type="GO" id="GO:0016020">
    <property type="term" value="C:membrane"/>
    <property type="evidence" value="ECO:0007669"/>
    <property type="project" value="UniProtKB-SubCell"/>
</dbReference>
<organism evidence="7 8">
    <name type="scientific">Sulfurimonas marina</name>
    <dbReference type="NCBI Taxonomy" id="2590551"/>
    <lineage>
        <taxon>Bacteria</taxon>
        <taxon>Pseudomonadati</taxon>
        <taxon>Campylobacterota</taxon>
        <taxon>Epsilonproteobacteria</taxon>
        <taxon>Campylobacterales</taxon>
        <taxon>Sulfurimonadaceae</taxon>
        <taxon>Sulfurimonas</taxon>
    </lineage>
</organism>
<keyword evidence="2 5" id="KW-0812">Transmembrane</keyword>
<sequence>MLQFNHFRGDLFGGLTAAIVALPLALAFGVGSGMGAIAGLYGAIALGIFAALFGGTKTQISGPTGPMTVVAATVIAAQIAHFGTLEAALPSILATFILAGLLQIFMGVIRIGTYIKYMPYPVISGFMSGIGVIIIILQIFPFAGLEAPKGIIETLKSLDQVFTGFNPAAVFLALGTIATIYLFPKVTKAVPSTLVALILFTLVAYFLELDVAVIGEIPTGLPTLHLDSLVPTNWHDPMLIVVSAITLSALGAIDSLLTSVVADNMTKTQHQSNKELIGQGIGNSIAGLIGGLPGAGATMRTVVNINSGGKTKLSGFVHGVILLLVLIGAGVYAKVIPLSVLAGILITVGIGIIDYKGLKDIRYIPRSDAVIMIVVLLLTVLVDLLQAVAAGMVMASLWFMKQMSENAHANAKGKLHTPSCEEMGKKVYMQHFEGPIFFGFTFGFKEIVREMPEVEAVVFNMLDVPYIDQSGLYVMEETIISLRQKGIDVYFFGMQTQPKDMFEKVKLIPNLVEKENLYDDFTAFSKAVKI</sequence>
<feature type="transmembrane region" description="Helical" evidence="5">
    <location>
        <begin position="238"/>
        <end position="262"/>
    </location>
</feature>
<evidence type="ECO:0000256" key="4">
    <source>
        <dbReference type="ARBA" id="ARBA00023136"/>
    </source>
</evidence>
<feature type="transmembrane region" description="Helical" evidence="5">
    <location>
        <begin position="195"/>
        <end position="218"/>
    </location>
</feature>
<evidence type="ECO:0000256" key="5">
    <source>
        <dbReference type="SAM" id="Phobius"/>
    </source>
</evidence>
<accession>A0A7M1AWF0</accession>
<reference evidence="7 8" key="1">
    <citation type="submission" date="2019-06" db="EMBL/GenBank/DDBJ databases">
        <title>Sulfurimonas gotlandica sp. nov., a chemoautotrophic and psychrotolerant epsilonproteobacterium isolated from a pelagic redoxcline, and an emended description of the genus Sulfurimonas.</title>
        <authorList>
            <person name="Wang S."/>
            <person name="Jiang L."/>
            <person name="Shao Z."/>
        </authorList>
    </citation>
    <scope>NUCLEOTIDE SEQUENCE [LARGE SCALE GENOMIC DNA]</scope>
    <source>
        <strain evidence="7 8">B2</strain>
    </source>
</reference>
<gene>
    <name evidence="7" type="ORF">FJR03_08565</name>
</gene>
<evidence type="ECO:0000256" key="2">
    <source>
        <dbReference type="ARBA" id="ARBA00022692"/>
    </source>
</evidence>
<dbReference type="PROSITE" id="PS50801">
    <property type="entry name" value="STAS"/>
    <property type="match status" value="1"/>
</dbReference>
<dbReference type="Pfam" id="PF01740">
    <property type="entry name" value="STAS"/>
    <property type="match status" value="1"/>
</dbReference>
<feature type="transmembrane region" description="Helical" evidence="5">
    <location>
        <begin position="37"/>
        <end position="55"/>
    </location>
</feature>
<keyword evidence="4 5" id="KW-0472">Membrane</keyword>
<dbReference type="InterPro" id="IPR001902">
    <property type="entry name" value="SLC26A/SulP_fam"/>
</dbReference>
<dbReference type="Gene3D" id="3.30.750.24">
    <property type="entry name" value="STAS domain"/>
    <property type="match status" value="1"/>
</dbReference>
<dbReference type="KEGG" id="smax:FJR03_08565"/>
<feature type="transmembrane region" description="Helical" evidence="5">
    <location>
        <begin position="91"/>
        <end position="111"/>
    </location>
</feature>
<dbReference type="AlphaFoldDB" id="A0A7M1AWF0"/>
<feature type="transmembrane region" description="Helical" evidence="5">
    <location>
        <begin position="67"/>
        <end position="85"/>
    </location>
</feature>
<evidence type="ECO:0000313" key="8">
    <source>
        <dbReference type="Proteomes" id="UP000593910"/>
    </source>
</evidence>
<evidence type="ECO:0000313" key="7">
    <source>
        <dbReference type="EMBL" id="QOP41787.1"/>
    </source>
</evidence>
<evidence type="ECO:0000259" key="6">
    <source>
        <dbReference type="PROSITE" id="PS50801"/>
    </source>
</evidence>
<dbReference type="Pfam" id="PF00916">
    <property type="entry name" value="Sulfate_transp"/>
    <property type="match status" value="1"/>
</dbReference>
<feature type="transmembrane region" description="Helical" evidence="5">
    <location>
        <begin position="123"/>
        <end position="144"/>
    </location>
</feature>
<feature type="domain" description="STAS" evidence="6">
    <location>
        <begin position="427"/>
        <end position="530"/>
    </location>
</feature>
<dbReference type="RefSeq" id="WP_193113107.1">
    <property type="nucleotide sequence ID" value="NZ_CP041165.1"/>
</dbReference>
<comment type="subcellular location">
    <subcellularLocation>
        <location evidence="1">Membrane</location>
        <topology evidence="1">Multi-pass membrane protein</topology>
    </subcellularLocation>
</comment>
<dbReference type="CDD" id="cd07042">
    <property type="entry name" value="STAS_SulP_like_sulfate_transporter"/>
    <property type="match status" value="1"/>
</dbReference>
<dbReference type="EMBL" id="CP041165">
    <property type="protein sequence ID" value="QOP41787.1"/>
    <property type="molecule type" value="Genomic_DNA"/>
</dbReference>
<feature type="transmembrane region" description="Helical" evidence="5">
    <location>
        <begin position="370"/>
        <end position="400"/>
    </location>
</feature>
<dbReference type="InterPro" id="IPR002645">
    <property type="entry name" value="STAS_dom"/>
</dbReference>
<feature type="transmembrane region" description="Helical" evidence="5">
    <location>
        <begin position="164"/>
        <end position="183"/>
    </location>
</feature>
<name>A0A7M1AWF0_9BACT</name>
<proteinExistence type="predicted"/>
<evidence type="ECO:0000256" key="3">
    <source>
        <dbReference type="ARBA" id="ARBA00022989"/>
    </source>
</evidence>
<keyword evidence="3 5" id="KW-1133">Transmembrane helix</keyword>
<dbReference type="SUPFAM" id="SSF52091">
    <property type="entry name" value="SpoIIaa-like"/>
    <property type="match status" value="1"/>
</dbReference>
<evidence type="ECO:0000256" key="1">
    <source>
        <dbReference type="ARBA" id="ARBA00004141"/>
    </source>
</evidence>
<protein>
    <submittedName>
        <fullName evidence="7">SulP family inorganic anion transporter</fullName>
    </submittedName>
</protein>
<keyword evidence="8" id="KW-1185">Reference proteome</keyword>
<dbReference type="Proteomes" id="UP000593910">
    <property type="component" value="Chromosome"/>
</dbReference>